<feature type="region of interest" description="Disordered" evidence="1">
    <location>
        <begin position="1"/>
        <end position="41"/>
    </location>
</feature>
<evidence type="ECO:0000313" key="3">
    <source>
        <dbReference type="Proteomes" id="UP000011996"/>
    </source>
</evidence>
<reference evidence="2 3" key="1">
    <citation type="journal article" date="2013" name="Mar. Genomics">
        <title>Expression of sulfatases in Rhodopirellula baltica and the diversity of sulfatases in the genus Rhodopirellula.</title>
        <authorList>
            <person name="Wegner C.E."/>
            <person name="Richter-Heitmann T."/>
            <person name="Klindworth A."/>
            <person name="Klockow C."/>
            <person name="Richter M."/>
            <person name="Achstetter T."/>
            <person name="Glockner F.O."/>
            <person name="Harder J."/>
        </authorList>
    </citation>
    <scope>NUCLEOTIDE SEQUENCE [LARGE SCALE GENOMIC DNA]</scope>
    <source>
        <strain evidence="2 3">SH398</strain>
    </source>
</reference>
<organism evidence="2 3">
    <name type="scientific">Rhodopirellula europaea SH398</name>
    <dbReference type="NCBI Taxonomy" id="1263868"/>
    <lineage>
        <taxon>Bacteria</taxon>
        <taxon>Pseudomonadati</taxon>
        <taxon>Planctomycetota</taxon>
        <taxon>Planctomycetia</taxon>
        <taxon>Pirellulales</taxon>
        <taxon>Pirellulaceae</taxon>
        <taxon>Rhodopirellula</taxon>
    </lineage>
</organism>
<dbReference type="STRING" id="1263868.RESH_02155"/>
<proteinExistence type="predicted"/>
<accession>M5S745</accession>
<evidence type="ECO:0000256" key="1">
    <source>
        <dbReference type="SAM" id="MobiDB-lite"/>
    </source>
</evidence>
<dbReference type="EMBL" id="ANOF01000069">
    <property type="protein sequence ID" value="EMI27305.1"/>
    <property type="molecule type" value="Genomic_DNA"/>
</dbReference>
<name>M5S745_9BACT</name>
<dbReference type="PATRIC" id="fig|1263868.3.peg.2337"/>
<sequence length="41" mass="4563">MSLSQTIRGHETAPMADMQTRTITKRSGENGLSRVQEKSTQ</sequence>
<protein>
    <submittedName>
        <fullName evidence="2">Uncharacterized protein</fullName>
    </submittedName>
</protein>
<evidence type="ECO:0000313" key="2">
    <source>
        <dbReference type="EMBL" id="EMI27305.1"/>
    </source>
</evidence>
<dbReference type="Proteomes" id="UP000011996">
    <property type="component" value="Unassembled WGS sequence"/>
</dbReference>
<comment type="caution">
    <text evidence="2">The sequence shown here is derived from an EMBL/GenBank/DDBJ whole genome shotgun (WGS) entry which is preliminary data.</text>
</comment>
<dbReference type="AlphaFoldDB" id="M5S745"/>
<gene>
    <name evidence="2" type="ORF">RESH_02155</name>
</gene>